<sequence>MDVSKYKEELIGQSIVLISQHLNIDADNLYAGPEMEKTSFTELHEKLTNLVSQLIDHDFERLLNALYKIDVSEQKFKQILAVETPDNISAEVAMLIIEREYQKVVTRLKYKGVN</sequence>
<keyword evidence="2" id="KW-1185">Reference proteome</keyword>
<proteinExistence type="predicted"/>
<comment type="caution">
    <text evidence="1">The sequence shown here is derived from an EMBL/GenBank/DDBJ whole genome shotgun (WGS) entry which is preliminary data.</text>
</comment>
<evidence type="ECO:0000313" key="2">
    <source>
        <dbReference type="Proteomes" id="UP001172082"/>
    </source>
</evidence>
<protein>
    <submittedName>
        <fullName evidence="1">Uncharacterized protein</fullName>
    </submittedName>
</protein>
<reference evidence="1" key="1">
    <citation type="submission" date="2023-06" db="EMBL/GenBank/DDBJ databases">
        <title>Genomic of Parafulvivirga corallium.</title>
        <authorList>
            <person name="Wang G."/>
        </authorList>
    </citation>
    <scope>NUCLEOTIDE SEQUENCE</scope>
    <source>
        <strain evidence="1">BMA10</strain>
    </source>
</reference>
<accession>A0ABT8KRI7</accession>
<dbReference type="Proteomes" id="UP001172082">
    <property type="component" value="Unassembled WGS sequence"/>
</dbReference>
<name>A0ABT8KRI7_9BACT</name>
<organism evidence="1 2">
    <name type="scientific">Splendidivirga corallicola</name>
    <dbReference type="NCBI Taxonomy" id="3051826"/>
    <lineage>
        <taxon>Bacteria</taxon>
        <taxon>Pseudomonadati</taxon>
        <taxon>Bacteroidota</taxon>
        <taxon>Cytophagia</taxon>
        <taxon>Cytophagales</taxon>
        <taxon>Splendidivirgaceae</taxon>
        <taxon>Splendidivirga</taxon>
    </lineage>
</organism>
<dbReference type="RefSeq" id="WP_346753388.1">
    <property type="nucleotide sequence ID" value="NZ_JAUJEA010000007.1"/>
</dbReference>
<dbReference type="EMBL" id="JAUJEA010000007">
    <property type="protein sequence ID" value="MDN5203364.1"/>
    <property type="molecule type" value="Genomic_DNA"/>
</dbReference>
<evidence type="ECO:0000313" key="1">
    <source>
        <dbReference type="EMBL" id="MDN5203364.1"/>
    </source>
</evidence>
<gene>
    <name evidence="1" type="ORF">QQ008_18400</name>
</gene>